<comment type="similarity">
    <text evidence="1 2">Belongs to the iron/ascorbate-dependent oxidoreductase family.</text>
</comment>
<dbReference type="PRINTS" id="PR00682">
    <property type="entry name" value="IPNSYNTHASE"/>
</dbReference>
<evidence type="ECO:0000256" key="1">
    <source>
        <dbReference type="ARBA" id="ARBA00008056"/>
    </source>
</evidence>
<keyword evidence="2" id="KW-0479">Metal-binding</keyword>
<proteinExistence type="inferred from homology"/>
<dbReference type="GO" id="GO:0046872">
    <property type="term" value="F:metal ion binding"/>
    <property type="evidence" value="ECO:0007669"/>
    <property type="project" value="UniProtKB-KW"/>
</dbReference>
<dbReference type="Gene3D" id="2.60.120.330">
    <property type="entry name" value="B-lactam Antibiotic, Isopenicillin N Synthase, Chain"/>
    <property type="match status" value="1"/>
</dbReference>
<dbReference type="InterPro" id="IPR027443">
    <property type="entry name" value="IPNS-like_sf"/>
</dbReference>
<evidence type="ECO:0000313" key="5">
    <source>
        <dbReference type="Proteomes" id="UP000824596"/>
    </source>
</evidence>
<dbReference type="EMBL" id="JAIZPD010000003">
    <property type="protein sequence ID" value="KAH0965812.1"/>
    <property type="molecule type" value="Genomic_DNA"/>
</dbReference>
<dbReference type="GeneID" id="68352957"/>
<dbReference type="Proteomes" id="UP000824596">
    <property type="component" value="Unassembled WGS sequence"/>
</dbReference>
<evidence type="ECO:0000313" key="4">
    <source>
        <dbReference type="EMBL" id="KAH0965812.1"/>
    </source>
</evidence>
<keyword evidence="2" id="KW-0408">Iron</keyword>
<protein>
    <submittedName>
        <fullName evidence="4">2OG-Fe(II) oxygenase superfamily domain-containing protein</fullName>
    </submittedName>
</protein>
<dbReference type="InterPro" id="IPR044861">
    <property type="entry name" value="IPNS-like_FE2OG_OXY"/>
</dbReference>
<dbReference type="Pfam" id="PF03171">
    <property type="entry name" value="2OG-FeII_Oxy"/>
    <property type="match status" value="1"/>
</dbReference>
<organism evidence="4 5">
    <name type="scientific">Hirsutella rhossiliensis</name>
    <dbReference type="NCBI Taxonomy" id="111463"/>
    <lineage>
        <taxon>Eukaryota</taxon>
        <taxon>Fungi</taxon>
        <taxon>Dikarya</taxon>
        <taxon>Ascomycota</taxon>
        <taxon>Pezizomycotina</taxon>
        <taxon>Sordariomycetes</taxon>
        <taxon>Hypocreomycetidae</taxon>
        <taxon>Hypocreales</taxon>
        <taxon>Ophiocordycipitaceae</taxon>
        <taxon>Hirsutella</taxon>
    </lineage>
</organism>
<dbReference type="AlphaFoldDB" id="A0A9P8N388"/>
<dbReference type="InterPro" id="IPR050231">
    <property type="entry name" value="Iron_ascorbate_oxido_reductase"/>
</dbReference>
<evidence type="ECO:0000256" key="2">
    <source>
        <dbReference type="RuleBase" id="RU003682"/>
    </source>
</evidence>
<sequence>MAEDGASQLTAPIVDISGYLADDAQAVPRIASSIASAAHSPGFFQITGHGISSSLVSRLLENVAAFFAFPYEVRYSVRSSKLTAFRGFEAMGDQRIDKELVDCKEGFMIGRETSPEDARYLQGPNQWPLGPQGQDFKHVMMEFHNKMLGLSKVMFSLVALSLGLKEDYFDAFVDTISMMRAHRYPPMTPETAKNSRGIGEHTDFGALTLLLQDQVGGLEVFHRPSKTWHAVEPVEGAFVVNIGDMLERWTNSHYTSTLHRDFWIK</sequence>
<keyword evidence="2" id="KW-0560">Oxidoreductase</keyword>
<evidence type="ECO:0000259" key="3">
    <source>
        <dbReference type="PROSITE" id="PS51471"/>
    </source>
</evidence>
<dbReference type="InterPro" id="IPR026992">
    <property type="entry name" value="DIOX_N"/>
</dbReference>
<feature type="domain" description="Fe2OG dioxygenase" evidence="3">
    <location>
        <begin position="175"/>
        <end position="265"/>
    </location>
</feature>
<dbReference type="OrthoDB" id="288590at2759"/>
<dbReference type="SUPFAM" id="SSF51197">
    <property type="entry name" value="Clavaminate synthase-like"/>
    <property type="match status" value="1"/>
</dbReference>
<comment type="caution">
    <text evidence="4">The sequence shown here is derived from an EMBL/GenBank/DDBJ whole genome shotgun (WGS) entry which is preliminary data.</text>
</comment>
<dbReference type="PANTHER" id="PTHR47990">
    <property type="entry name" value="2-OXOGLUTARATE (2OG) AND FE(II)-DEPENDENT OXYGENASE SUPERFAMILY PROTEIN-RELATED"/>
    <property type="match status" value="1"/>
</dbReference>
<dbReference type="PROSITE" id="PS51471">
    <property type="entry name" value="FE2OG_OXY"/>
    <property type="match status" value="1"/>
</dbReference>
<dbReference type="RefSeq" id="XP_044723325.1">
    <property type="nucleotide sequence ID" value="XM_044862299.1"/>
</dbReference>
<dbReference type="GO" id="GO:0016491">
    <property type="term" value="F:oxidoreductase activity"/>
    <property type="evidence" value="ECO:0007669"/>
    <property type="project" value="UniProtKB-KW"/>
</dbReference>
<dbReference type="Pfam" id="PF14226">
    <property type="entry name" value="DIOX_N"/>
    <property type="match status" value="1"/>
</dbReference>
<name>A0A9P8N388_9HYPO</name>
<dbReference type="GO" id="GO:0044283">
    <property type="term" value="P:small molecule biosynthetic process"/>
    <property type="evidence" value="ECO:0007669"/>
    <property type="project" value="UniProtKB-ARBA"/>
</dbReference>
<reference evidence="4" key="1">
    <citation type="submission" date="2021-09" db="EMBL/GenBank/DDBJ databases">
        <title>A high-quality genome of the endoparasitic fungus Hirsutella rhossiliensis with a comparison of Hirsutella genomes reveals transposable elements contributing to genome size variation.</title>
        <authorList>
            <person name="Lin R."/>
            <person name="Jiao Y."/>
            <person name="Sun X."/>
            <person name="Ling J."/>
            <person name="Xie B."/>
            <person name="Cheng X."/>
        </authorList>
    </citation>
    <scope>NUCLEOTIDE SEQUENCE</scope>
    <source>
        <strain evidence="4">HR02</strain>
    </source>
</reference>
<dbReference type="InterPro" id="IPR005123">
    <property type="entry name" value="Oxoglu/Fe-dep_dioxygenase_dom"/>
</dbReference>
<gene>
    <name evidence="4" type="ORF">HRG_03828</name>
</gene>
<keyword evidence="5" id="KW-1185">Reference proteome</keyword>
<accession>A0A9P8N388</accession>